<evidence type="ECO:0000313" key="3">
    <source>
        <dbReference type="Proteomes" id="UP000466683"/>
    </source>
</evidence>
<organism evidence="2 3">
    <name type="scientific">Mycolicibacterium boenickei</name>
    <dbReference type="NCBI Taxonomy" id="146017"/>
    <lineage>
        <taxon>Bacteria</taxon>
        <taxon>Bacillati</taxon>
        <taxon>Actinomycetota</taxon>
        <taxon>Actinomycetes</taxon>
        <taxon>Mycobacteriales</taxon>
        <taxon>Mycobacteriaceae</taxon>
        <taxon>Mycolicibacterium</taxon>
    </lineage>
</organism>
<name>A0ABM7IQF0_9MYCO</name>
<evidence type="ECO:0000313" key="2">
    <source>
        <dbReference type="EMBL" id="BBX89013.1"/>
    </source>
</evidence>
<dbReference type="RefSeq" id="WP_163646586.1">
    <property type="nucleotide sequence ID" value="NZ_AP022579.1"/>
</dbReference>
<proteinExistence type="predicted"/>
<keyword evidence="3" id="KW-1185">Reference proteome</keyword>
<reference evidence="2 3" key="1">
    <citation type="journal article" date="2019" name="Emerg. Microbes Infect.">
        <title>Comprehensive subspecies identification of 175 nontuberculous mycobacteria species based on 7547 genomic profiles.</title>
        <authorList>
            <person name="Matsumoto Y."/>
            <person name="Kinjo T."/>
            <person name="Motooka D."/>
            <person name="Nabeya D."/>
            <person name="Jung N."/>
            <person name="Uechi K."/>
            <person name="Horii T."/>
            <person name="Iida T."/>
            <person name="Fujita J."/>
            <person name="Nakamura S."/>
        </authorList>
    </citation>
    <scope>NUCLEOTIDE SEQUENCE [LARGE SCALE GENOMIC DNA]</scope>
    <source>
        <strain evidence="2 3">JCM 15653</strain>
    </source>
</reference>
<sequence>MDVFACQHCGAAAEASGPLAIVRHQLGCPTLLAQCRARWADKPAALPETPRQVPFAKWADFRPQTAEGMPRPQFVRSSSSSDRKESTRSTV</sequence>
<dbReference type="Proteomes" id="UP000466683">
    <property type="component" value="Chromosome"/>
</dbReference>
<feature type="compositionally biased region" description="Basic and acidic residues" evidence="1">
    <location>
        <begin position="81"/>
        <end position="91"/>
    </location>
</feature>
<gene>
    <name evidence="2" type="ORF">MBOE_06620</name>
</gene>
<protein>
    <submittedName>
        <fullName evidence="2">Uncharacterized protein</fullName>
    </submittedName>
</protein>
<accession>A0ABM7IQF0</accession>
<evidence type="ECO:0000256" key="1">
    <source>
        <dbReference type="SAM" id="MobiDB-lite"/>
    </source>
</evidence>
<feature type="region of interest" description="Disordered" evidence="1">
    <location>
        <begin position="62"/>
        <end position="91"/>
    </location>
</feature>
<dbReference type="EMBL" id="AP022579">
    <property type="protein sequence ID" value="BBX89013.1"/>
    <property type="molecule type" value="Genomic_DNA"/>
</dbReference>